<name>A0ABP0LDD4_9DINO</name>
<dbReference type="InterPro" id="IPR000504">
    <property type="entry name" value="RRM_dom"/>
</dbReference>
<feature type="compositionally biased region" description="Low complexity" evidence="2">
    <location>
        <begin position="466"/>
        <end position="475"/>
    </location>
</feature>
<keyword evidence="5" id="KW-1185">Reference proteome</keyword>
<dbReference type="Proteomes" id="UP001642484">
    <property type="component" value="Unassembled WGS sequence"/>
</dbReference>
<dbReference type="InterPro" id="IPR012677">
    <property type="entry name" value="Nucleotide-bd_a/b_plait_sf"/>
</dbReference>
<dbReference type="InterPro" id="IPR035979">
    <property type="entry name" value="RBD_domain_sf"/>
</dbReference>
<evidence type="ECO:0000313" key="5">
    <source>
        <dbReference type="Proteomes" id="UP001642484"/>
    </source>
</evidence>
<dbReference type="PROSITE" id="PS50102">
    <property type="entry name" value="RRM"/>
    <property type="match status" value="1"/>
</dbReference>
<dbReference type="SMART" id="SM00361">
    <property type="entry name" value="RRM_1"/>
    <property type="match status" value="1"/>
</dbReference>
<evidence type="ECO:0000259" key="3">
    <source>
        <dbReference type="PROSITE" id="PS50102"/>
    </source>
</evidence>
<dbReference type="SMART" id="SM00360">
    <property type="entry name" value="RRM"/>
    <property type="match status" value="2"/>
</dbReference>
<dbReference type="PANTHER" id="PTHR15608">
    <property type="entry name" value="SPLICING FACTOR U2AF-ASSOCIATED PROTEIN 2"/>
    <property type="match status" value="1"/>
</dbReference>
<proteinExistence type="predicted"/>
<dbReference type="Gene3D" id="3.30.70.330">
    <property type="match status" value="2"/>
</dbReference>
<comment type="caution">
    <text evidence="4">The sequence shown here is derived from an EMBL/GenBank/DDBJ whole genome shotgun (WGS) entry which is preliminary data.</text>
</comment>
<dbReference type="Pfam" id="PF00076">
    <property type="entry name" value="RRM_1"/>
    <property type="match status" value="1"/>
</dbReference>
<dbReference type="PANTHER" id="PTHR15608:SF0">
    <property type="entry name" value="HIV TAT-SPECIFIC FACTOR 1"/>
    <property type="match status" value="1"/>
</dbReference>
<evidence type="ECO:0000256" key="1">
    <source>
        <dbReference type="PROSITE-ProRule" id="PRU00176"/>
    </source>
</evidence>
<feature type="compositionally biased region" description="Low complexity" evidence="2">
    <location>
        <begin position="443"/>
        <end position="453"/>
    </location>
</feature>
<feature type="domain" description="RRM" evidence="3">
    <location>
        <begin position="177"/>
        <end position="263"/>
    </location>
</feature>
<dbReference type="EMBL" id="CAXAMN010012003">
    <property type="protein sequence ID" value="CAK9036983.1"/>
    <property type="molecule type" value="Genomic_DNA"/>
</dbReference>
<evidence type="ECO:0000256" key="2">
    <source>
        <dbReference type="SAM" id="MobiDB-lite"/>
    </source>
</evidence>
<organism evidence="4 5">
    <name type="scientific">Durusdinium trenchii</name>
    <dbReference type="NCBI Taxonomy" id="1381693"/>
    <lineage>
        <taxon>Eukaryota</taxon>
        <taxon>Sar</taxon>
        <taxon>Alveolata</taxon>
        <taxon>Dinophyceae</taxon>
        <taxon>Suessiales</taxon>
        <taxon>Symbiodiniaceae</taxon>
        <taxon>Durusdinium</taxon>
    </lineage>
</organism>
<evidence type="ECO:0000313" key="4">
    <source>
        <dbReference type="EMBL" id="CAK9036983.1"/>
    </source>
</evidence>
<reference evidence="4 5" key="1">
    <citation type="submission" date="2024-02" db="EMBL/GenBank/DDBJ databases">
        <authorList>
            <person name="Chen Y."/>
            <person name="Shah S."/>
            <person name="Dougan E. K."/>
            <person name="Thang M."/>
            <person name="Chan C."/>
        </authorList>
    </citation>
    <scope>NUCLEOTIDE SEQUENCE [LARGE SCALE GENOMIC DNA]</scope>
</reference>
<accession>A0ABP0LDD4</accession>
<dbReference type="SUPFAM" id="SSF54928">
    <property type="entry name" value="RNA-binding domain, RBD"/>
    <property type="match status" value="2"/>
</dbReference>
<sequence>MSVTDRTWILGSRTQALLKSEELPEGPKGLEAKPKAVDIGRFQAAVPLSEPVESEGMTPEEQDWIKGLYIPDIRLYIRLCNGTIDAALQELFEEAAKGGPLGSGPVDPKRKVASDLAAEKAAGQVAAQVAKAKAQAVAGEPQLDPDKEAKRQKRREYRERKKLKQQAGLFIKAKENPNVYVSGLPPDVTAQELEPLFKRAGVLKLDMETCASKIRVYAGSDGKCKGDALVTFANAASVELAVKFLHEYEIRPGCRICVQQADFEEVEKKDAKLSKDKLKELAAARKPDDQRAKYLAAKNTLKEAVSWSGEMDDGTGRRIVLLRHMFSAEEAEKEGPEFYDELAEEVKEECDKIGQVVRVTPIERHVQGIVCIKFKLSSEAEECIRVMDGRFFGGRTVEASFYDGKTDLKAFGVIQGATEAARIAGNEPVESRATPTVEAPVAAPAAVPAAPEAPEVPPEAEEAEQSAEIPEIQQAYDAMFEDQSSDDEDLVVRTE</sequence>
<feature type="compositionally biased region" description="Acidic residues" evidence="2">
    <location>
        <begin position="479"/>
        <end position="489"/>
    </location>
</feature>
<keyword evidence="1" id="KW-0694">RNA-binding</keyword>
<feature type="region of interest" description="Disordered" evidence="2">
    <location>
        <begin position="443"/>
        <end position="495"/>
    </location>
</feature>
<feature type="region of interest" description="Disordered" evidence="2">
    <location>
        <begin position="136"/>
        <end position="160"/>
    </location>
</feature>
<dbReference type="InterPro" id="IPR003954">
    <property type="entry name" value="RRM_euk-type"/>
</dbReference>
<dbReference type="InterPro" id="IPR034393">
    <property type="entry name" value="TatSF1-like"/>
</dbReference>
<gene>
    <name evidence="4" type="ORF">CCMP2556_LOCUS20501</name>
</gene>
<protein>
    <recommendedName>
        <fullName evidence="3">RRM domain-containing protein</fullName>
    </recommendedName>
</protein>
<feature type="compositionally biased region" description="Basic residues" evidence="2">
    <location>
        <begin position="150"/>
        <end position="160"/>
    </location>
</feature>